<feature type="compositionally biased region" description="Polar residues" evidence="1">
    <location>
        <begin position="33"/>
        <end position="42"/>
    </location>
</feature>
<reference evidence="2" key="1">
    <citation type="journal article" date="2016" name="Nat. Genet.">
        <title>A high-quality carrot genome assembly provides new insights into carotenoid accumulation and asterid genome evolution.</title>
        <authorList>
            <person name="Iorizzo M."/>
            <person name="Ellison S."/>
            <person name="Senalik D."/>
            <person name="Zeng P."/>
            <person name="Satapoomin P."/>
            <person name="Huang J."/>
            <person name="Bowman M."/>
            <person name="Iovene M."/>
            <person name="Sanseverino W."/>
            <person name="Cavagnaro P."/>
            <person name="Yildiz M."/>
            <person name="Macko-Podgorni A."/>
            <person name="Moranska E."/>
            <person name="Grzebelus E."/>
            <person name="Grzebelus D."/>
            <person name="Ashrafi H."/>
            <person name="Zheng Z."/>
            <person name="Cheng S."/>
            <person name="Spooner D."/>
            <person name="Van Deynze A."/>
            <person name="Simon P."/>
        </authorList>
    </citation>
    <scope>NUCLEOTIDE SEQUENCE [LARGE SCALE GENOMIC DNA]</scope>
    <source>
        <tissue evidence="2">Leaf</tissue>
    </source>
</reference>
<dbReference type="Proteomes" id="UP000077755">
    <property type="component" value="Chromosome 2"/>
</dbReference>
<proteinExistence type="predicted"/>
<dbReference type="AlphaFoldDB" id="A0A166CVP1"/>
<dbReference type="EMBL" id="LNRQ01000002">
    <property type="protein sequence ID" value="KZN04398.1"/>
    <property type="molecule type" value="Genomic_DNA"/>
</dbReference>
<evidence type="ECO:0000313" key="2">
    <source>
        <dbReference type="EMBL" id="KZN04398.1"/>
    </source>
</evidence>
<accession>A0A166CVP1</accession>
<evidence type="ECO:0000313" key="4">
    <source>
        <dbReference type="Proteomes" id="UP000077755"/>
    </source>
</evidence>
<feature type="region of interest" description="Disordered" evidence="1">
    <location>
        <begin position="79"/>
        <end position="138"/>
    </location>
</feature>
<feature type="compositionally biased region" description="Acidic residues" evidence="1">
    <location>
        <begin position="102"/>
        <end position="115"/>
    </location>
</feature>
<feature type="region of interest" description="Disordered" evidence="1">
    <location>
        <begin position="28"/>
        <end position="51"/>
    </location>
</feature>
<sequence length="138" mass="15351">MGLNTLFVKITQGQDRKSDSEVFENIEKKAAPSNKSSLMRNSTSKREEKVNDMTYEEDNVKQPLFRTVVGEVDKEFKNHLGRTRACKANGGGSSSKMKSTSADEDSSGDFNEAVDTDVNSQENSMHEEKGMDRTSESD</sequence>
<gene>
    <name evidence="2" type="ORF">DCAR_005235</name>
    <name evidence="3" type="ORF">DCAR_0205881</name>
</gene>
<reference evidence="3" key="2">
    <citation type="submission" date="2022-03" db="EMBL/GenBank/DDBJ databases">
        <title>Draft title - Genomic analysis of global carrot germplasm unveils the trajectory of domestication and the origin of high carotenoid orange carrot.</title>
        <authorList>
            <person name="Iorizzo M."/>
            <person name="Ellison S."/>
            <person name="Senalik D."/>
            <person name="Macko-Podgorni A."/>
            <person name="Grzebelus D."/>
            <person name="Bostan H."/>
            <person name="Rolling W."/>
            <person name="Curaba J."/>
            <person name="Simon P."/>
        </authorList>
    </citation>
    <scope>NUCLEOTIDE SEQUENCE</scope>
    <source>
        <tissue evidence="3">Leaf</tissue>
    </source>
</reference>
<evidence type="ECO:0000313" key="3">
    <source>
        <dbReference type="EMBL" id="WOG86664.1"/>
    </source>
</evidence>
<dbReference type="Gramene" id="KZN04398">
    <property type="protein sequence ID" value="KZN04398"/>
    <property type="gene ID" value="DCAR_005235"/>
</dbReference>
<keyword evidence="4" id="KW-1185">Reference proteome</keyword>
<evidence type="ECO:0000256" key="1">
    <source>
        <dbReference type="SAM" id="MobiDB-lite"/>
    </source>
</evidence>
<feature type="compositionally biased region" description="Basic and acidic residues" evidence="1">
    <location>
        <begin position="124"/>
        <end position="138"/>
    </location>
</feature>
<protein>
    <submittedName>
        <fullName evidence="2">Uncharacterized protein</fullName>
    </submittedName>
</protein>
<organism evidence="2">
    <name type="scientific">Daucus carota subsp. sativus</name>
    <name type="common">Carrot</name>
    <dbReference type="NCBI Taxonomy" id="79200"/>
    <lineage>
        <taxon>Eukaryota</taxon>
        <taxon>Viridiplantae</taxon>
        <taxon>Streptophyta</taxon>
        <taxon>Embryophyta</taxon>
        <taxon>Tracheophyta</taxon>
        <taxon>Spermatophyta</taxon>
        <taxon>Magnoliopsida</taxon>
        <taxon>eudicotyledons</taxon>
        <taxon>Gunneridae</taxon>
        <taxon>Pentapetalae</taxon>
        <taxon>asterids</taxon>
        <taxon>campanulids</taxon>
        <taxon>Apiales</taxon>
        <taxon>Apiaceae</taxon>
        <taxon>Apioideae</taxon>
        <taxon>Scandiceae</taxon>
        <taxon>Daucinae</taxon>
        <taxon>Daucus</taxon>
        <taxon>Daucus sect. Daucus</taxon>
    </lineage>
</organism>
<name>A0A166CVP1_DAUCS</name>
<dbReference type="EMBL" id="CP093344">
    <property type="protein sequence ID" value="WOG86664.1"/>
    <property type="molecule type" value="Genomic_DNA"/>
</dbReference>